<accession>A0A367ET31</accession>
<dbReference type="RefSeq" id="WP_114033490.1">
    <property type="nucleotide sequence ID" value="NZ_QOIL01000030.1"/>
</dbReference>
<gene>
    <name evidence="5" type="ORF">DQ384_36685</name>
</gene>
<dbReference type="InterPro" id="IPR051531">
    <property type="entry name" value="N-acetyltransferase"/>
</dbReference>
<dbReference type="PROSITE" id="PS51186">
    <property type="entry name" value="GNAT"/>
    <property type="match status" value="1"/>
</dbReference>
<evidence type="ECO:0000259" key="4">
    <source>
        <dbReference type="PROSITE" id="PS51186"/>
    </source>
</evidence>
<protein>
    <submittedName>
        <fullName evidence="5">GNAT family N-acetyltransferase</fullName>
    </submittedName>
</protein>
<dbReference type="PANTHER" id="PTHR43792">
    <property type="entry name" value="GNAT FAMILY, PUTATIVE (AFU_ORTHOLOGUE AFUA_3G00765)-RELATED-RELATED"/>
    <property type="match status" value="1"/>
</dbReference>
<evidence type="ECO:0000313" key="6">
    <source>
        <dbReference type="Proteomes" id="UP000253094"/>
    </source>
</evidence>
<dbReference type="GO" id="GO:0005737">
    <property type="term" value="C:cytoplasm"/>
    <property type="evidence" value="ECO:0007669"/>
    <property type="project" value="TreeGrafter"/>
</dbReference>
<evidence type="ECO:0000313" key="5">
    <source>
        <dbReference type="EMBL" id="RCG21153.1"/>
    </source>
</evidence>
<comment type="similarity">
    <text evidence="3">Belongs to the acetyltransferase family. RimJ subfamily.</text>
</comment>
<dbReference type="SUPFAM" id="SSF55729">
    <property type="entry name" value="Acyl-CoA N-acyltransferases (Nat)"/>
    <property type="match status" value="1"/>
</dbReference>
<sequence>MHDSAPAIRLEAWTQADLNLLRGANTPEMTAHLGGPETEARLLDRHHRYLQLKEPGAGQMLAVVLPDGRRAGIIGYWERPWQHGLVYESGWHVLPDFQRRGIATAAARAIAALARAQHRHVHLHAFPAADHPASNAVCREAGFTLLGEADIEYPPGNIMRCNDWRLGL</sequence>
<keyword evidence="1 5" id="KW-0808">Transferase</keyword>
<evidence type="ECO:0000256" key="2">
    <source>
        <dbReference type="ARBA" id="ARBA00023315"/>
    </source>
</evidence>
<dbReference type="GO" id="GO:0008999">
    <property type="term" value="F:protein-N-terminal-alanine acetyltransferase activity"/>
    <property type="evidence" value="ECO:0007669"/>
    <property type="project" value="TreeGrafter"/>
</dbReference>
<name>A0A367ET31_9ACTN</name>
<dbReference type="InterPro" id="IPR000182">
    <property type="entry name" value="GNAT_dom"/>
</dbReference>
<comment type="caution">
    <text evidence="5">The sequence shown here is derived from an EMBL/GenBank/DDBJ whole genome shotgun (WGS) entry which is preliminary data.</text>
</comment>
<evidence type="ECO:0000256" key="3">
    <source>
        <dbReference type="ARBA" id="ARBA00038502"/>
    </source>
</evidence>
<keyword evidence="6" id="KW-1185">Reference proteome</keyword>
<feature type="domain" description="N-acetyltransferase" evidence="4">
    <location>
        <begin position="8"/>
        <end position="164"/>
    </location>
</feature>
<organism evidence="5 6">
    <name type="scientific">Sphaerisporangium album</name>
    <dbReference type="NCBI Taxonomy" id="509200"/>
    <lineage>
        <taxon>Bacteria</taxon>
        <taxon>Bacillati</taxon>
        <taxon>Actinomycetota</taxon>
        <taxon>Actinomycetes</taxon>
        <taxon>Streptosporangiales</taxon>
        <taxon>Streptosporangiaceae</taxon>
        <taxon>Sphaerisporangium</taxon>
    </lineage>
</organism>
<dbReference type="EMBL" id="QOIL01000030">
    <property type="protein sequence ID" value="RCG21153.1"/>
    <property type="molecule type" value="Genomic_DNA"/>
</dbReference>
<dbReference type="Gene3D" id="3.40.630.30">
    <property type="match status" value="1"/>
</dbReference>
<keyword evidence="2" id="KW-0012">Acyltransferase</keyword>
<dbReference type="OrthoDB" id="2631610at2"/>
<dbReference type="Proteomes" id="UP000253094">
    <property type="component" value="Unassembled WGS sequence"/>
</dbReference>
<reference evidence="5 6" key="1">
    <citation type="submission" date="2018-06" db="EMBL/GenBank/DDBJ databases">
        <title>Sphaerisporangium craniellae sp. nov., isolated from a marine sponge in the South China Sea.</title>
        <authorList>
            <person name="Li L."/>
        </authorList>
    </citation>
    <scope>NUCLEOTIDE SEQUENCE [LARGE SCALE GENOMIC DNA]</scope>
    <source>
        <strain evidence="5 6">CCTCC AA 208026</strain>
    </source>
</reference>
<dbReference type="PANTHER" id="PTHR43792:SF8">
    <property type="entry name" value="[RIBOSOMAL PROTEIN US5]-ALANINE N-ACETYLTRANSFERASE"/>
    <property type="match status" value="1"/>
</dbReference>
<dbReference type="Pfam" id="PF13302">
    <property type="entry name" value="Acetyltransf_3"/>
    <property type="match status" value="1"/>
</dbReference>
<evidence type="ECO:0000256" key="1">
    <source>
        <dbReference type="ARBA" id="ARBA00022679"/>
    </source>
</evidence>
<proteinExistence type="inferred from homology"/>
<dbReference type="AlphaFoldDB" id="A0A367ET31"/>
<dbReference type="InterPro" id="IPR016181">
    <property type="entry name" value="Acyl_CoA_acyltransferase"/>
</dbReference>